<keyword evidence="14" id="KW-1185">Reference proteome</keyword>
<dbReference type="Gene3D" id="3.40.470.10">
    <property type="entry name" value="Uracil-DNA glycosylase-like domain"/>
    <property type="match status" value="1"/>
</dbReference>
<reference evidence="13 14" key="1">
    <citation type="submission" date="2019-08" db="EMBL/GenBank/DDBJ databases">
        <title>Highly reduced genomes of protist endosymbionts show evolutionary convergence.</title>
        <authorList>
            <person name="George E."/>
            <person name="Husnik F."/>
            <person name="Tashyreva D."/>
            <person name="Prokopchuk G."/>
            <person name="Horak A."/>
            <person name="Kwong W.K."/>
            <person name="Lukes J."/>
            <person name="Keeling P.J."/>
        </authorList>
    </citation>
    <scope>NUCLEOTIDE SEQUENCE [LARGE SCALE GENOMIC DNA]</scope>
    <source>
        <strain evidence="13">1604HC</strain>
    </source>
</reference>
<keyword evidence="7" id="KW-0227">DNA damage</keyword>
<dbReference type="GO" id="GO:0004844">
    <property type="term" value="F:uracil DNA N-glycosylase activity"/>
    <property type="evidence" value="ECO:0007669"/>
    <property type="project" value="UniProtKB-EC"/>
</dbReference>
<dbReference type="EMBL" id="CP043314">
    <property type="protein sequence ID" value="QEK39214.1"/>
    <property type="molecule type" value="Genomic_DNA"/>
</dbReference>
<evidence type="ECO:0000256" key="4">
    <source>
        <dbReference type="ARBA" id="ARBA00019403"/>
    </source>
</evidence>
<dbReference type="AlphaFoldDB" id="A0A5C0UK34"/>
<evidence type="ECO:0000256" key="9">
    <source>
        <dbReference type="ARBA" id="ARBA00023004"/>
    </source>
</evidence>
<dbReference type="Proteomes" id="UP000324924">
    <property type="component" value="Chromosome"/>
</dbReference>
<dbReference type="PANTHER" id="PTHR33693:SF1">
    <property type="entry name" value="TYPE-4 URACIL-DNA GLYCOSYLASE"/>
    <property type="match status" value="1"/>
</dbReference>
<accession>A0A5C0UK34</accession>
<evidence type="ECO:0000313" key="13">
    <source>
        <dbReference type="EMBL" id="QEK39214.1"/>
    </source>
</evidence>
<dbReference type="GO" id="GO:0046872">
    <property type="term" value="F:metal ion binding"/>
    <property type="evidence" value="ECO:0007669"/>
    <property type="project" value="UniProtKB-KW"/>
</dbReference>
<dbReference type="KEGG" id="nabu:FZC36_02135"/>
<evidence type="ECO:0000256" key="3">
    <source>
        <dbReference type="ARBA" id="ARBA00012030"/>
    </source>
</evidence>
<keyword evidence="5" id="KW-0004">4Fe-4S</keyword>
<keyword evidence="11" id="KW-0234">DNA repair</keyword>
<dbReference type="OrthoDB" id="5290748at2"/>
<keyword evidence="10" id="KW-0411">Iron-sulfur</keyword>
<gene>
    <name evidence="13" type="ORF">FZC36_02135</name>
</gene>
<evidence type="ECO:0000256" key="6">
    <source>
        <dbReference type="ARBA" id="ARBA00022723"/>
    </source>
</evidence>
<dbReference type="CDD" id="cd10030">
    <property type="entry name" value="UDG-F4_TTUDGA_SPO1dp_like"/>
    <property type="match status" value="1"/>
</dbReference>
<dbReference type="InterPro" id="IPR005122">
    <property type="entry name" value="Uracil-DNA_glycosylase-like"/>
</dbReference>
<name>A0A5C0UK34_9PROT</name>
<dbReference type="PANTHER" id="PTHR33693">
    <property type="entry name" value="TYPE-5 URACIL-DNA GLYCOSYLASE"/>
    <property type="match status" value="1"/>
</dbReference>
<evidence type="ECO:0000256" key="11">
    <source>
        <dbReference type="ARBA" id="ARBA00023204"/>
    </source>
</evidence>
<evidence type="ECO:0000256" key="10">
    <source>
        <dbReference type="ARBA" id="ARBA00023014"/>
    </source>
</evidence>
<sequence>MNKMKNRNIFFSLVNGSNLSPKQKYIPVKNYSNVLSEEINIQENKQNQDTILSEKNNDDDLEFSSINELRTSMAKNIDLEFKKDATTMVFADGDPNSKIMIVGEAPGEEEDKKGKPFIGDSGKLLEAMFEAAHIKRKHMYITNVIPWRPPANRTPTKEEISKSQPYLLEHIRIINPKILVLVGSIAMKAFTNTSEAITKSRGIFKEHRNCLYIPIFHPSYLLRSPSKKKISWNDILQIKEKYKELI</sequence>
<evidence type="ECO:0000256" key="2">
    <source>
        <dbReference type="ARBA" id="ARBA00006521"/>
    </source>
</evidence>
<evidence type="ECO:0000256" key="8">
    <source>
        <dbReference type="ARBA" id="ARBA00022801"/>
    </source>
</evidence>
<keyword evidence="6" id="KW-0479">Metal-binding</keyword>
<dbReference type="SMART" id="SM00987">
    <property type="entry name" value="UreE_C"/>
    <property type="match status" value="1"/>
</dbReference>
<dbReference type="NCBIfam" id="TIGR00758">
    <property type="entry name" value="UDG_fam4"/>
    <property type="match status" value="1"/>
</dbReference>
<evidence type="ECO:0000256" key="5">
    <source>
        <dbReference type="ARBA" id="ARBA00022485"/>
    </source>
</evidence>
<organism evidence="13 14">
    <name type="scientific">Candidatus Nesciobacter abundans</name>
    <dbReference type="NCBI Taxonomy" id="2601668"/>
    <lineage>
        <taxon>Bacteria</taxon>
        <taxon>Pseudomonadati</taxon>
        <taxon>Pseudomonadota</taxon>
        <taxon>Alphaproteobacteria</taxon>
        <taxon>Holosporales</taxon>
        <taxon>Holosporaceae</taxon>
        <taxon>Candidatus Nesciobacter</taxon>
    </lineage>
</organism>
<dbReference type="Pfam" id="PF03167">
    <property type="entry name" value="UDG"/>
    <property type="match status" value="1"/>
</dbReference>
<dbReference type="GO" id="GO:0051539">
    <property type="term" value="F:4 iron, 4 sulfur cluster binding"/>
    <property type="evidence" value="ECO:0007669"/>
    <property type="project" value="UniProtKB-KW"/>
</dbReference>
<feature type="domain" description="Uracil-DNA glycosylase-like" evidence="12">
    <location>
        <begin position="90"/>
        <end position="236"/>
    </location>
</feature>
<keyword evidence="9" id="KW-0408">Iron</keyword>
<keyword evidence="8" id="KW-0378">Hydrolase</keyword>
<evidence type="ECO:0000259" key="12">
    <source>
        <dbReference type="SMART" id="SM00986"/>
    </source>
</evidence>
<comment type="catalytic activity">
    <reaction evidence="1">
        <text>Hydrolyzes single-stranded DNA or mismatched double-stranded DNA and polynucleotides, releasing free uracil.</text>
        <dbReference type="EC" id="3.2.2.27"/>
    </reaction>
</comment>
<dbReference type="SUPFAM" id="SSF52141">
    <property type="entry name" value="Uracil-DNA glycosylase-like"/>
    <property type="match status" value="1"/>
</dbReference>
<evidence type="ECO:0000256" key="7">
    <source>
        <dbReference type="ARBA" id="ARBA00022763"/>
    </source>
</evidence>
<evidence type="ECO:0000313" key="14">
    <source>
        <dbReference type="Proteomes" id="UP000324924"/>
    </source>
</evidence>
<dbReference type="EC" id="3.2.2.27" evidence="3"/>
<protein>
    <recommendedName>
        <fullName evidence="4">Type-4 uracil-DNA glycosylase</fullName>
        <ecNumber evidence="3">3.2.2.27</ecNumber>
    </recommendedName>
</protein>
<dbReference type="GO" id="GO:0006281">
    <property type="term" value="P:DNA repair"/>
    <property type="evidence" value="ECO:0007669"/>
    <property type="project" value="UniProtKB-KW"/>
</dbReference>
<dbReference type="SMART" id="SM00986">
    <property type="entry name" value="UDG"/>
    <property type="match status" value="1"/>
</dbReference>
<proteinExistence type="inferred from homology"/>
<dbReference type="InterPro" id="IPR005273">
    <property type="entry name" value="Ura-DNA_glyco_family4"/>
</dbReference>
<dbReference type="InterPro" id="IPR051536">
    <property type="entry name" value="UDG_Type-4/5"/>
</dbReference>
<dbReference type="InterPro" id="IPR036895">
    <property type="entry name" value="Uracil-DNA_glycosylase-like_sf"/>
</dbReference>
<evidence type="ECO:0000256" key="1">
    <source>
        <dbReference type="ARBA" id="ARBA00001400"/>
    </source>
</evidence>
<comment type="similarity">
    <text evidence="2">Belongs to the uracil-DNA glycosylase (UDG) superfamily. Type 4 (UDGa) family.</text>
</comment>